<keyword evidence="15 19" id="KW-0472">Membrane</keyword>
<keyword evidence="14" id="KW-0443">Lipid metabolism</keyword>
<feature type="transmembrane region" description="Helical" evidence="19">
    <location>
        <begin position="177"/>
        <end position="196"/>
    </location>
</feature>
<feature type="transmembrane region" description="Helical" evidence="19">
    <location>
        <begin position="106"/>
        <end position="126"/>
    </location>
</feature>
<dbReference type="UniPathway" id="UPA00557">
    <property type="reaction ID" value="UER00614"/>
</dbReference>
<protein>
    <recommendedName>
        <fullName evidence="7 18">Phosphatidate cytidylyltransferase</fullName>
        <ecNumber evidence="6 18">2.7.7.41</ecNumber>
    </recommendedName>
</protein>
<evidence type="ECO:0000256" key="14">
    <source>
        <dbReference type="ARBA" id="ARBA00023098"/>
    </source>
</evidence>
<dbReference type="EMBL" id="JACOPO010000003">
    <property type="protein sequence ID" value="MBC5722380.1"/>
    <property type="molecule type" value="Genomic_DNA"/>
</dbReference>
<evidence type="ECO:0000256" key="7">
    <source>
        <dbReference type="ARBA" id="ARBA00019373"/>
    </source>
</evidence>
<comment type="pathway">
    <text evidence="3 18">Phospholipid metabolism; CDP-diacylglycerol biosynthesis; CDP-diacylglycerol from sn-glycerol 3-phosphate: step 3/3.</text>
</comment>
<proteinExistence type="inferred from homology"/>
<evidence type="ECO:0000256" key="5">
    <source>
        <dbReference type="ARBA" id="ARBA00010185"/>
    </source>
</evidence>
<feature type="transmembrane region" description="Helical" evidence="19">
    <location>
        <begin position="138"/>
        <end position="157"/>
    </location>
</feature>
<feature type="transmembrane region" description="Helical" evidence="19">
    <location>
        <begin position="7"/>
        <end position="40"/>
    </location>
</feature>
<evidence type="ECO:0000256" key="6">
    <source>
        <dbReference type="ARBA" id="ARBA00012487"/>
    </source>
</evidence>
<keyword evidence="17" id="KW-1208">Phospholipid metabolism</keyword>
<comment type="subcellular location">
    <subcellularLocation>
        <location evidence="2">Cell membrane</location>
        <topology evidence="2">Multi-pass membrane protein</topology>
    </subcellularLocation>
</comment>
<organism evidence="20 21">
    <name type="scientific">Flintibacter hominis</name>
    <dbReference type="NCBI Taxonomy" id="2763048"/>
    <lineage>
        <taxon>Bacteria</taxon>
        <taxon>Bacillati</taxon>
        <taxon>Bacillota</taxon>
        <taxon>Clostridia</taxon>
        <taxon>Eubacteriales</taxon>
        <taxon>Flintibacter</taxon>
    </lineage>
</organism>
<dbReference type="RefSeq" id="WP_186852530.1">
    <property type="nucleotide sequence ID" value="NZ_JACOPO010000003.1"/>
</dbReference>
<keyword evidence="8" id="KW-1003">Cell membrane</keyword>
<evidence type="ECO:0000256" key="2">
    <source>
        <dbReference type="ARBA" id="ARBA00004651"/>
    </source>
</evidence>
<accession>A0A8J6IXQ4</accession>
<feature type="transmembrane region" description="Helical" evidence="19">
    <location>
        <begin position="250"/>
        <end position="270"/>
    </location>
</feature>
<keyword evidence="11 18" id="KW-0812">Transmembrane</keyword>
<dbReference type="EC" id="2.7.7.41" evidence="6 18"/>
<dbReference type="GO" id="GO:0016024">
    <property type="term" value="P:CDP-diacylglycerol biosynthetic process"/>
    <property type="evidence" value="ECO:0007669"/>
    <property type="project" value="UniProtKB-UniPathway"/>
</dbReference>
<comment type="catalytic activity">
    <reaction evidence="1 18">
        <text>a 1,2-diacyl-sn-glycero-3-phosphate + CTP + H(+) = a CDP-1,2-diacyl-sn-glycerol + diphosphate</text>
        <dbReference type="Rhea" id="RHEA:16229"/>
        <dbReference type="ChEBI" id="CHEBI:15378"/>
        <dbReference type="ChEBI" id="CHEBI:33019"/>
        <dbReference type="ChEBI" id="CHEBI:37563"/>
        <dbReference type="ChEBI" id="CHEBI:58332"/>
        <dbReference type="ChEBI" id="CHEBI:58608"/>
        <dbReference type="EC" id="2.7.7.41"/>
    </reaction>
</comment>
<feature type="transmembrane region" description="Helical" evidence="19">
    <location>
        <begin position="52"/>
        <end position="70"/>
    </location>
</feature>
<evidence type="ECO:0000256" key="3">
    <source>
        <dbReference type="ARBA" id="ARBA00005119"/>
    </source>
</evidence>
<evidence type="ECO:0000313" key="20">
    <source>
        <dbReference type="EMBL" id="MBC5722380.1"/>
    </source>
</evidence>
<dbReference type="PANTHER" id="PTHR46382:SF1">
    <property type="entry name" value="PHOSPHATIDATE CYTIDYLYLTRANSFERASE"/>
    <property type="match status" value="1"/>
</dbReference>
<gene>
    <name evidence="20" type="ORF">H8S11_06105</name>
</gene>
<comment type="pathway">
    <text evidence="4">Lipid metabolism.</text>
</comment>
<evidence type="ECO:0000256" key="17">
    <source>
        <dbReference type="ARBA" id="ARBA00023264"/>
    </source>
</evidence>
<evidence type="ECO:0000256" key="1">
    <source>
        <dbReference type="ARBA" id="ARBA00001698"/>
    </source>
</evidence>
<feature type="transmembrane region" description="Helical" evidence="19">
    <location>
        <begin position="208"/>
        <end position="230"/>
    </location>
</feature>
<dbReference type="AlphaFoldDB" id="A0A8J6IXQ4"/>
<dbReference type="Proteomes" id="UP000628736">
    <property type="component" value="Unassembled WGS sequence"/>
</dbReference>
<dbReference type="PANTHER" id="PTHR46382">
    <property type="entry name" value="PHOSPHATIDATE CYTIDYLYLTRANSFERASE"/>
    <property type="match status" value="1"/>
</dbReference>
<evidence type="ECO:0000256" key="8">
    <source>
        <dbReference type="ARBA" id="ARBA00022475"/>
    </source>
</evidence>
<dbReference type="GO" id="GO:0005886">
    <property type="term" value="C:plasma membrane"/>
    <property type="evidence" value="ECO:0007669"/>
    <property type="project" value="UniProtKB-SubCell"/>
</dbReference>
<feature type="transmembrane region" description="Helical" evidence="19">
    <location>
        <begin position="77"/>
        <end position="94"/>
    </location>
</feature>
<name>A0A8J6IXQ4_9FIRM</name>
<keyword evidence="13 19" id="KW-1133">Transmembrane helix</keyword>
<evidence type="ECO:0000256" key="19">
    <source>
        <dbReference type="SAM" id="Phobius"/>
    </source>
</evidence>
<evidence type="ECO:0000256" key="13">
    <source>
        <dbReference type="ARBA" id="ARBA00022989"/>
    </source>
</evidence>
<sequence>MLKRICVGVVLAPLFLSVLFFLPPIYLVVMLAFILALASFELLRATQVAHHNGLYIFTAIAAAMIPFGCWRWGYGGWYIRAVSLALMAVAFFFAVRQYGTEREIKFSEIVVCLFGGIAVPLFLSSLIPLKMMENGRFLVLLPVLCAFTTDIGAYFAGVFLGKHRGVTKVSPNKSVEGYIGGLLTGGLFLLGYGLLLRQFAGLSVELHIMALYGILGSAITELGDLSFSLVKRQFGIKDYGTLLPGHGGMLDRFDSMIFAAPMLLILVELIPAF</sequence>
<evidence type="ECO:0000256" key="4">
    <source>
        <dbReference type="ARBA" id="ARBA00005189"/>
    </source>
</evidence>
<reference evidence="20" key="1">
    <citation type="submission" date="2020-08" db="EMBL/GenBank/DDBJ databases">
        <title>Genome public.</title>
        <authorList>
            <person name="Liu C."/>
            <person name="Sun Q."/>
        </authorList>
    </citation>
    <scope>NUCLEOTIDE SEQUENCE</scope>
    <source>
        <strain evidence="20">NSJ-23</strain>
    </source>
</reference>
<evidence type="ECO:0000256" key="11">
    <source>
        <dbReference type="ARBA" id="ARBA00022692"/>
    </source>
</evidence>
<comment type="similarity">
    <text evidence="5 18">Belongs to the CDS family.</text>
</comment>
<dbReference type="InterPro" id="IPR000374">
    <property type="entry name" value="PC_trans"/>
</dbReference>
<dbReference type="PROSITE" id="PS01315">
    <property type="entry name" value="CDS"/>
    <property type="match status" value="1"/>
</dbReference>
<keyword evidence="16" id="KW-0594">Phospholipid biosynthesis</keyword>
<dbReference type="Pfam" id="PF01148">
    <property type="entry name" value="CTP_transf_1"/>
    <property type="match status" value="1"/>
</dbReference>
<keyword evidence="10 18" id="KW-0808">Transferase</keyword>
<evidence type="ECO:0000256" key="16">
    <source>
        <dbReference type="ARBA" id="ARBA00023209"/>
    </source>
</evidence>
<dbReference type="GO" id="GO:0004605">
    <property type="term" value="F:phosphatidate cytidylyltransferase activity"/>
    <property type="evidence" value="ECO:0007669"/>
    <property type="project" value="UniProtKB-EC"/>
</dbReference>
<evidence type="ECO:0000313" key="21">
    <source>
        <dbReference type="Proteomes" id="UP000628736"/>
    </source>
</evidence>
<keyword evidence="21" id="KW-1185">Reference proteome</keyword>
<keyword evidence="9" id="KW-0444">Lipid biosynthesis</keyword>
<keyword evidence="12 18" id="KW-0548">Nucleotidyltransferase</keyword>
<evidence type="ECO:0000256" key="15">
    <source>
        <dbReference type="ARBA" id="ARBA00023136"/>
    </source>
</evidence>
<evidence type="ECO:0000256" key="9">
    <source>
        <dbReference type="ARBA" id="ARBA00022516"/>
    </source>
</evidence>
<comment type="caution">
    <text evidence="20">The sequence shown here is derived from an EMBL/GenBank/DDBJ whole genome shotgun (WGS) entry which is preliminary data.</text>
</comment>
<evidence type="ECO:0000256" key="10">
    <source>
        <dbReference type="ARBA" id="ARBA00022679"/>
    </source>
</evidence>
<evidence type="ECO:0000256" key="12">
    <source>
        <dbReference type="ARBA" id="ARBA00022695"/>
    </source>
</evidence>
<evidence type="ECO:0000256" key="18">
    <source>
        <dbReference type="RuleBase" id="RU003938"/>
    </source>
</evidence>